<evidence type="ECO:0000256" key="2">
    <source>
        <dbReference type="ARBA" id="ARBA00003717"/>
    </source>
</evidence>
<evidence type="ECO:0000256" key="8">
    <source>
        <dbReference type="ARBA" id="ARBA00023027"/>
    </source>
</evidence>
<keyword evidence="11" id="KW-0963">Cytoplasm</keyword>
<evidence type="ECO:0000256" key="9">
    <source>
        <dbReference type="ARBA" id="ARBA00025948"/>
    </source>
</evidence>
<dbReference type="AlphaFoldDB" id="A0A328BL89"/>
<dbReference type="InterPro" id="IPR040131">
    <property type="entry name" value="MnmG_N"/>
</dbReference>
<dbReference type="EMBL" id="QFYS01000002">
    <property type="protein sequence ID" value="RAK67873.1"/>
    <property type="molecule type" value="Genomic_DNA"/>
</dbReference>
<comment type="similarity">
    <text evidence="3 11">Belongs to the MnmG family.</text>
</comment>
<dbReference type="OrthoDB" id="9815560at2"/>
<gene>
    <name evidence="11" type="primary">mnmG</name>
    <name evidence="11" type="synonym">gidA</name>
    <name evidence="13" type="ORF">DJ019_05400</name>
</gene>
<dbReference type="Pfam" id="PF13932">
    <property type="entry name" value="SAM_GIDA_C"/>
    <property type="match status" value="1"/>
</dbReference>
<dbReference type="FunFam" id="3.50.50.60:FF:000002">
    <property type="entry name" value="tRNA uridine 5-carboxymethylaminomethyl modification enzyme MnmG"/>
    <property type="match status" value="1"/>
</dbReference>
<reference evidence="13 14" key="1">
    <citation type="submission" date="2018-05" db="EMBL/GenBank/DDBJ databases">
        <authorList>
            <person name="Lanie J.A."/>
            <person name="Ng W.-L."/>
            <person name="Kazmierczak K.M."/>
            <person name="Andrzejewski T.M."/>
            <person name="Davidsen T.M."/>
            <person name="Wayne K.J."/>
            <person name="Tettelin H."/>
            <person name="Glass J.I."/>
            <person name="Rusch D."/>
            <person name="Podicherti R."/>
            <person name="Tsui H.-C.T."/>
            <person name="Winkler M.E."/>
        </authorList>
    </citation>
    <scope>NUCLEOTIDE SEQUENCE [LARGE SCALE GENOMIC DNA]</scope>
    <source>
        <strain evidence="13 14">BUT-10</strain>
    </source>
</reference>
<name>A0A328BL89_9CAUL</name>
<proteinExistence type="inferred from homology"/>
<dbReference type="InterPro" id="IPR002218">
    <property type="entry name" value="MnmG-rel"/>
</dbReference>
<comment type="caution">
    <text evidence="11">Lacks conserved residue(s) required for the propagation of feature annotation.</text>
</comment>
<dbReference type="NCBIfam" id="TIGR00136">
    <property type="entry name" value="mnmG_gidA"/>
    <property type="match status" value="1"/>
</dbReference>
<feature type="binding site" evidence="11">
    <location>
        <begin position="11"/>
        <end position="16"/>
    </location>
    <ligand>
        <name>FAD</name>
        <dbReference type="ChEBI" id="CHEBI:57692"/>
    </ligand>
</feature>
<accession>A0A328BL89</accession>
<feature type="binding site" evidence="11">
    <location>
        <begin position="270"/>
        <end position="284"/>
    </location>
    <ligand>
        <name>NAD(+)</name>
        <dbReference type="ChEBI" id="CHEBI:57540"/>
    </ligand>
</feature>
<dbReference type="InterPro" id="IPR047001">
    <property type="entry name" value="MnmG_C_subdom"/>
</dbReference>
<comment type="caution">
    <text evidence="13">The sequence shown here is derived from an EMBL/GenBank/DDBJ whole genome shotgun (WGS) entry which is preliminary data.</text>
</comment>
<evidence type="ECO:0000256" key="7">
    <source>
        <dbReference type="ARBA" id="ARBA00022827"/>
    </source>
</evidence>
<evidence type="ECO:0000256" key="10">
    <source>
        <dbReference type="ARBA" id="ARBA00031800"/>
    </source>
</evidence>
<evidence type="ECO:0000256" key="6">
    <source>
        <dbReference type="ARBA" id="ARBA00022694"/>
    </source>
</evidence>
<dbReference type="Gene3D" id="1.10.150.570">
    <property type="entry name" value="GidA associated domain, C-terminal subdomain"/>
    <property type="match status" value="1"/>
</dbReference>
<dbReference type="PANTHER" id="PTHR11806:SF0">
    <property type="entry name" value="PROTEIN MTO1 HOMOLOG, MITOCHONDRIAL"/>
    <property type="match status" value="1"/>
</dbReference>
<dbReference type="InterPro" id="IPR020595">
    <property type="entry name" value="MnmG-rel_CS"/>
</dbReference>
<dbReference type="PANTHER" id="PTHR11806">
    <property type="entry name" value="GLUCOSE INHIBITED DIVISION PROTEIN A"/>
    <property type="match status" value="1"/>
</dbReference>
<dbReference type="InterPro" id="IPR044920">
    <property type="entry name" value="MnmG_C_subdom_sf"/>
</dbReference>
<evidence type="ECO:0000256" key="11">
    <source>
        <dbReference type="HAMAP-Rule" id="MF_00129"/>
    </source>
</evidence>
<sequence length="617" mass="66727">MSNTWDVIVIGGGHAGCEAAAAAARFGARTLLLTHKLETIGEMSCNPAIGGLGKGHLVREIDALDGVMGRLADQAGIQFRMLNRSRGAAVRGPRSQIDRKLYREAMQAELAATPNLTIRAEAVEDLIVRDGRVAGVVGASGTEYPAGRVVLTTGTFLKGIIHLGDQRIPAGRVGDAPAIGLSDRLYSLGLAMGRLKTGTPARLDGSTIAWDRLEMQDADAEPIPFSFLTDRITVPQIQCGITYTTVETHRIIAERLSESAVYGGRISGRGPRYCPSIEDKVVRFRDKTSHQIFLEPEGLDDDTVYPNGISTSVSAETQDLFLRTIPGLENVRVKRHGYAIEYDYVDPRELYPSLEAKRLPGLYLAGQINGTTGYEEAGAQGLVAGLNAARSASGADPAQFARDEAYIGVLIDDLVTRGVTEPYRMFTSRAEFRLTLRADNADQRLTGRGIDLGVVGSERAGAFHVKRQALDDARRLSAELALTPAEAQRHGLPVKADGQRRSLVQLLAYPTIAFEDLARIWPQVGDWSPAVREQVEIDAAYSGYLDRQAADAEAFRRDEDLRLPAELDYSAIGGLSNEVREKLAAVRPLTLGQAARIEGVTPGALTALLAHVRRRAA</sequence>
<dbReference type="SMART" id="SM01228">
    <property type="entry name" value="GIDA_assoc_3"/>
    <property type="match status" value="1"/>
</dbReference>
<evidence type="ECO:0000256" key="1">
    <source>
        <dbReference type="ARBA" id="ARBA00001974"/>
    </source>
</evidence>
<dbReference type="Pfam" id="PF21680">
    <property type="entry name" value="GIDA_C_1st"/>
    <property type="match status" value="1"/>
</dbReference>
<dbReference type="GO" id="GO:0002098">
    <property type="term" value="P:tRNA wobble uridine modification"/>
    <property type="evidence" value="ECO:0007669"/>
    <property type="project" value="InterPro"/>
</dbReference>
<dbReference type="Pfam" id="PF01134">
    <property type="entry name" value="GIDA"/>
    <property type="match status" value="1"/>
</dbReference>
<comment type="subcellular location">
    <subcellularLocation>
        <location evidence="11">Cytoplasm</location>
    </subcellularLocation>
</comment>
<keyword evidence="6 11" id="KW-0819">tRNA processing</keyword>
<dbReference type="HAMAP" id="MF_00129">
    <property type="entry name" value="MnmG_GidA"/>
    <property type="match status" value="1"/>
</dbReference>
<dbReference type="Gene3D" id="1.10.10.1800">
    <property type="entry name" value="tRNA uridine 5-carboxymethylaminomethyl modification enzyme MnmG/GidA"/>
    <property type="match status" value="1"/>
</dbReference>
<dbReference type="GO" id="GO:0050660">
    <property type="term" value="F:flavin adenine dinucleotide binding"/>
    <property type="evidence" value="ECO:0007669"/>
    <property type="project" value="UniProtKB-UniRule"/>
</dbReference>
<keyword evidence="5 11" id="KW-0285">Flavoprotein</keyword>
<keyword evidence="8 11" id="KW-0520">NAD</keyword>
<comment type="subunit">
    <text evidence="9 11">Homodimer. Heterotetramer of two MnmE and two MnmG subunits.</text>
</comment>
<dbReference type="RefSeq" id="WP_111275482.1">
    <property type="nucleotide sequence ID" value="NZ_QFYS01000002.1"/>
</dbReference>
<keyword evidence="14" id="KW-1185">Reference proteome</keyword>
<dbReference type="FunFam" id="1.10.150.570:FF:000001">
    <property type="entry name" value="tRNA uridine 5-carboxymethylaminomethyl modification enzyme MnmG"/>
    <property type="match status" value="1"/>
</dbReference>
<protein>
    <recommendedName>
        <fullName evidence="4 11">tRNA uridine 5-carboxymethylaminomethyl modification enzyme MnmG</fullName>
    </recommendedName>
    <alternativeName>
        <fullName evidence="10 11">Glucose-inhibited division protein A</fullName>
    </alternativeName>
</protein>
<evidence type="ECO:0000256" key="4">
    <source>
        <dbReference type="ARBA" id="ARBA00020461"/>
    </source>
</evidence>
<dbReference type="GO" id="GO:0030488">
    <property type="term" value="P:tRNA methylation"/>
    <property type="evidence" value="ECO:0007669"/>
    <property type="project" value="TreeGrafter"/>
</dbReference>
<organism evidence="13 14">
    <name type="scientific">Phenylobacterium kunshanense</name>
    <dbReference type="NCBI Taxonomy" id="1445034"/>
    <lineage>
        <taxon>Bacteria</taxon>
        <taxon>Pseudomonadati</taxon>
        <taxon>Pseudomonadota</taxon>
        <taxon>Alphaproteobacteria</taxon>
        <taxon>Caulobacterales</taxon>
        <taxon>Caulobacteraceae</taxon>
        <taxon>Phenylobacterium</taxon>
    </lineage>
</organism>
<comment type="function">
    <text evidence="2 11">NAD-binding protein involved in the addition of a carboxymethylaminomethyl (cmnm) group at the wobble position (U34) of certain tRNAs, forming tRNA-cmnm(5)s(2)U34.</text>
</comment>
<dbReference type="InterPro" id="IPR004416">
    <property type="entry name" value="MnmG"/>
</dbReference>
<dbReference type="SUPFAM" id="SSF51905">
    <property type="entry name" value="FAD/NAD(P)-binding domain"/>
    <property type="match status" value="1"/>
</dbReference>
<evidence type="ECO:0000313" key="14">
    <source>
        <dbReference type="Proteomes" id="UP000249524"/>
    </source>
</evidence>
<dbReference type="GO" id="GO:0005829">
    <property type="term" value="C:cytosol"/>
    <property type="evidence" value="ECO:0007669"/>
    <property type="project" value="TreeGrafter"/>
</dbReference>
<evidence type="ECO:0000313" key="13">
    <source>
        <dbReference type="EMBL" id="RAK67873.1"/>
    </source>
</evidence>
<keyword evidence="7 11" id="KW-0274">FAD</keyword>
<dbReference type="InterPro" id="IPR026904">
    <property type="entry name" value="MnmG_C"/>
</dbReference>
<evidence type="ECO:0000256" key="3">
    <source>
        <dbReference type="ARBA" id="ARBA00007653"/>
    </source>
</evidence>
<dbReference type="PROSITE" id="PS01281">
    <property type="entry name" value="GIDA_2"/>
    <property type="match status" value="1"/>
</dbReference>
<dbReference type="PROSITE" id="PS01280">
    <property type="entry name" value="GIDA_1"/>
    <property type="match status" value="1"/>
</dbReference>
<dbReference type="InterPro" id="IPR049312">
    <property type="entry name" value="GIDA_C_N"/>
</dbReference>
<evidence type="ECO:0000256" key="5">
    <source>
        <dbReference type="ARBA" id="ARBA00022630"/>
    </source>
</evidence>
<feature type="domain" description="tRNA uridine 5-carboxymethylaminomethyl modification enzyme C-terminal subdomain" evidence="12">
    <location>
        <begin position="539"/>
        <end position="610"/>
    </location>
</feature>
<dbReference type="FunFam" id="3.50.50.60:FF:000145">
    <property type="entry name" value="tRNA uridine 5-carboxymethylaminomethyl modification enzyme"/>
    <property type="match status" value="1"/>
</dbReference>
<dbReference type="InterPro" id="IPR036188">
    <property type="entry name" value="FAD/NAD-bd_sf"/>
</dbReference>
<evidence type="ECO:0000259" key="12">
    <source>
        <dbReference type="SMART" id="SM01228"/>
    </source>
</evidence>
<dbReference type="Gene3D" id="3.50.50.60">
    <property type="entry name" value="FAD/NAD(P)-binding domain"/>
    <property type="match status" value="2"/>
</dbReference>
<comment type="cofactor">
    <cofactor evidence="1 11">
        <name>FAD</name>
        <dbReference type="ChEBI" id="CHEBI:57692"/>
    </cofactor>
</comment>
<dbReference type="Proteomes" id="UP000249524">
    <property type="component" value="Unassembled WGS sequence"/>
</dbReference>